<dbReference type="eggNOG" id="KOG1987">
    <property type="taxonomic scope" value="Eukaryota"/>
</dbReference>
<dbReference type="InterPro" id="IPR045005">
    <property type="entry name" value="BPM1-6"/>
</dbReference>
<name>A0A1B6QKP1_SORBI</name>
<dbReference type="FunCoup" id="A0A1B6QKP1">
    <property type="interactions" value="29"/>
</dbReference>
<evidence type="ECO:0000256" key="2">
    <source>
        <dbReference type="ARBA" id="ARBA00010846"/>
    </source>
</evidence>
<dbReference type="Proteomes" id="UP000000768">
    <property type="component" value="Chromosome 1"/>
</dbReference>
<dbReference type="CDD" id="cd00121">
    <property type="entry name" value="MATH"/>
    <property type="match status" value="1"/>
</dbReference>
<feature type="domain" description="MATH" evidence="4">
    <location>
        <begin position="27"/>
        <end position="163"/>
    </location>
</feature>
<dbReference type="PROSITE" id="PS50144">
    <property type="entry name" value="MATH"/>
    <property type="match status" value="1"/>
</dbReference>
<dbReference type="AlphaFoldDB" id="A0A1B6QKP1"/>
<feature type="domain" description="BTB" evidence="3">
    <location>
        <begin position="204"/>
        <end position="272"/>
    </location>
</feature>
<dbReference type="SUPFAM" id="SSF49599">
    <property type="entry name" value="TRAF domain-like"/>
    <property type="match status" value="1"/>
</dbReference>
<dbReference type="EMBL" id="CM000760">
    <property type="protein sequence ID" value="KXG38484.1"/>
    <property type="molecule type" value="Genomic_DNA"/>
</dbReference>
<dbReference type="PANTHER" id="PTHR26379:SF381">
    <property type="entry name" value="OS10G0429300 PROTEIN"/>
    <property type="match status" value="1"/>
</dbReference>
<dbReference type="Pfam" id="PF22486">
    <property type="entry name" value="MATH_2"/>
    <property type="match status" value="1"/>
</dbReference>
<dbReference type="InParanoid" id="A0A1B6QKP1"/>
<evidence type="ECO:0008006" key="7">
    <source>
        <dbReference type="Google" id="ProtNLM"/>
    </source>
</evidence>
<comment type="pathway">
    <text evidence="1">Protein modification; protein ubiquitination.</text>
</comment>
<dbReference type="Gene3D" id="1.25.40.420">
    <property type="match status" value="1"/>
</dbReference>
<accession>A0A1B6QKP1</accession>
<dbReference type="SMART" id="SM00225">
    <property type="entry name" value="BTB"/>
    <property type="match status" value="2"/>
</dbReference>
<evidence type="ECO:0000313" key="5">
    <source>
        <dbReference type="EMBL" id="KXG38484.1"/>
    </source>
</evidence>
<evidence type="ECO:0000259" key="4">
    <source>
        <dbReference type="PROSITE" id="PS50144"/>
    </source>
</evidence>
<dbReference type="SUPFAM" id="SSF54695">
    <property type="entry name" value="POZ domain"/>
    <property type="match status" value="2"/>
</dbReference>
<dbReference type="Gramene" id="KXG38484">
    <property type="protein sequence ID" value="KXG38484"/>
    <property type="gene ID" value="SORBI_3001G241900"/>
</dbReference>
<dbReference type="InterPro" id="IPR056423">
    <property type="entry name" value="BACK_BPM_SPOP"/>
</dbReference>
<dbReference type="Gene3D" id="3.30.710.10">
    <property type="entry name" value="Potassium Channel Kv1.1, Chain A"/>
    <property type="match status" value="2"/>
</dbReference>
<gene>
    <name evidence="5" type="ORF">SORBI_3001G241900</name>
</gene>
<evidence type="ECO:0000259" key="3">
    <source>
        <dbReference type="PROSITE" id="PS50097"/>
    </source>
</evidence>
<reference evidence="5 6" key="1">
    <citation type="journal article" date="2009" name="Nature">
        <title>The Sorghum bicolor genome and the diversification of grasses.</title>
        <authorList>
            <person name="Paterson A.H."/>
            <person name="Bowers J.E."/>
            <person name="Bruggmann R."/>
            <person name="Dubchak I."/>
            <person name="Grimwood J."/>
            <person name="Gundlach H."/>
            <person name="Haberer G."/>
            <person name="Hellsten U."/>
            <person name="Mitros T."/>
            <person name="Poliakov A."/>
            <person name="Schmutz J."/>
            <person name="Spannagl M."/>
            <person name="Tang H."/>
            <person name="Wang X."/>
            <person name="Wicker T."/>
            <person name="Bharti A.K."/>
            <person name="Chapman J."/>
            <person name="Feltus F.A."/>
            <person name="Gowik U."/>
            <person name="Grigoriev I.V."/>
            <person name="Lyons E."/>
            <person name="Maher C.A."/>
            <person name="Martis M."/>
            <person name="Narechania A."/>
            <person name="Otillar R.P."/>
            <person name="Penning B.W."/>
            <person name="Salamov A.A."/>
            <person name="Wang Y."/>
            <person name="Zhang L."/>
            <person name="Carpita N.C."/>
            <person name="Freeling M."/>
            <person name="Gingle A.R."/>
            <person name="Hash C.T."/>
            <person name="Keller B."/>
            <person name="Klein P."/>
            <person name="Kresovich S."/>
            <person name="McCann M.C."/>
            <person name="Ming R."/>
            <person name="Peterson D.G."/>
            <person name="Mehboob-ur-Rahman"/>
            <person name="Ware D."/>
            <person name="Westhoff P."/>
            <person name="Mayer K.F."/>
            <person name="Messing J."/>
            <person name="Rokhsar D.S."/>
        </authorList>
    </citation>
    <scope>NUCLEOTIDE SEQUENCE [LARGE SCALE GENOMIC DNA]</scope>
    <source>
        <strain evidence="6">cv. BTx623</strain>
    </source>
</reference>
<dbReference type="InterPro" id="IPR011333">
    <property type="entry name" value="SKP1/BTB/POZ_sf"/>
</dbReference>
<dbReference type="GO" id="GO:0016567">
    <property type="term" value="P:protein ubiquitination"/>
    <property type="evidence" value="ECO:0007669"/>
    <property type="project" value="InterPro"/>
</dbReference>
<dbReference type="InterPro" id="IPR000210">
    <property type="entry name" value="BTB/POZ_dom"/>
</dbReference>
<proteinExistence type="inferred from homology"/>
<keyword evidence="6" id="KW-1185">Reference proteome</keyword>
<dbReference type="InterPro" id="IPR002083">
    <property type="entry name" value="MATH/TRAF_dom"/>
</dbReference>
<organism evidence="5 6">
    <name type="scientific">Sorghum bicolor</name>
    <name type="common">Sorghum</name>
    <name type="synonym">Sorghum vulgare</name>
    <dbReference type="NCBI Taxonomy" id="4558"/>
    <lineage>
        <taxon>Eukaryota</taxon>
        <taxon>Viridiplantae</taxon>
        <taxon>Streptophyta</taxon>
        <taxon>Embryophyta</taxon>
        <taxon>Tracheophyta</taxon>
        <taxon>Spermatophyta</taxon>
        <taxon>Magnoliopsida</taxon>
        <taxon>Liliopsida</taxon>
        <taxon>Poales</taxon>
        <taxon>Poaceae</taxon>
        <taxon>PACMAD clade</taxon>
        <taxon>Panicoideae</taxon>
        <taxon>Andropogonodae</taxon>
        <taxon>Andropogoneae</taxon>
        <taxon>Sorghinae</taxon>
        <taxon>Sorghum</taxon>
    </lineage>
</organism>
<sequence>MSFAGVSVVGEVRPPQPAAATTAVTYSGYHLLVVNGYSSLVKDIPNGDCIESRHFRVGDYRWTLQCYPNGYGAEQDGFMSFYLFLDQGNVVDPVMVQYEFSFVVDQVLQNQNYCPALLDGAKQTLRFFSRYPYSFSLPYLTKREIFEKSKYLKNDSFTIRCDIVITKDVNINEAGGTVPVSNVLPPPPDIRQDLGDLLQSGAGADVTFQVGGGTFRAHRCVLAARSAVFKAQLFGPMKEGTTTGVVHVRDMEEKVFKLLLGFIYSDSVPEVDDIEKDEIMLTLICEQELCAYINTSTVATFLALAEQHHCRGLKQACLDFLKSPANLQQVMALDGLEPLVSSCPSVLKDLIGKLASVKIDVNTRDSGAGALPPVFDVPESDLHQHLSSLLLSEERTDVTFRVGGETFRAHRCLLAARSAVFRAELLGPMKDTASDVIRIDDMEARVFKLLLTFIYSDSVPETKEDEKEEVSENDDHADANVMWQQLLVAAEGYGIQKLRLMCETKLGRYISTKTVATILALAEQHHCRRLKEECLDFLDCPAHLKQVMAVGGLDHLRSMCPSVLIDLIAKLAAL</sequence>
<protein>
    <recommendedName>
        <fullName evidence="7">BTB domain-containing protein</fullName>
    </recommendedName>
</protein>
<dbReference type="Pfam" id="PF24570">
    <property type="entry name" value="BACK_BPM_SPOP"/>
    <property type="match status" value="2"/>
</dbReference>
<dbReference type="PROSITE" id="PS50097">
    <property type="entry name" value="BTB"/>
    <property type="match status" value="2"/>
</dbReference>
<evidence type="ECO:0000256" key="1">
    <source>
        <dbReference type="ARBA" id="ARBA00004906"/>
    </source>
</evidence>
<feature type="domain" description="BTB" evidence="3">
    <location>
        <begin position="396"/>
        <end position="463"/>
    </location>
</feature>
<dbReference type="Pfam" id="PF00651">
    <property type="entry name" value="BTB"/>
    <property type="match status" value="1"/>
</dbReference>
<dbReference type="PANTHER" id="PTHR26379">
    <property type="entry name" value="BTB/POZ AND MATH DOMAIN-CONTAINING PROTEIN 1"/>
    <property type="match status" value="1"/>
</dbReference>
<dbReference type="OMA" id="MITERPK"/>
<dbReference type="Gene3D" id="2.60.210.10">
    <property type="entry name" value="Apoptosis, Tumor Necrosis Factor Receptor Associated Protein 2, Chain A"/>
    <property type="match status" value="1"/>
</dbReference>
<reference evidence="6" key="2">
    <citation type="journal article" date="2018" name="Plant J.">
        <title>The Sorghum bicolor reference genome: improved assembly, gene annotations, a transcriptome atlas, and signatures of genome organization.</title>
        <authorList>
            <person name="McCormick R.F."/>
            <person name="Truong S.K."/>
            <person name="Sreedasyam A."/>
            <person name="Jenkins J."/>
            <person name="Shu S."/>
            <person name="Sims D."/>
            <person name="Kennedy M."/>
            <person name="Amirebrahimi M."/>
            <person name="Weers B.D."/>
            <person name="McKinley B."/>
            <person name="Mattison A."/>
            <person name="Morishige D.T."/>
            <person name="Grimwood J."/>
            <person name="Schmutz J."/>
            <person name="Mullet J.E."/>
        </authorList>
    </citation>
    <scope>NUCLEOTIDE SEQUENCE [LARGE SCALE GENOMIC DNA]</scope>
    <source>
        <strain evidence="6">cv. BTx623</strain>
    </source>
</reference>
<evidence type="ECO:0000313" key="6">
    <source>
        <dbReference type="Proteomes" id="UP000000768"/>
    </source>
</evidence>
<comment type="similarity">
    <text evidence="2">Belongs to the Tdpoz family.</text>
</comment>
<dbReference type="InterPro" id="IPR008974">
    <property type="entry name" value="TRAF-like"/>
</dbReference>